<protein>
    <submittedName>
        <fullName evidence="2">Putative glycosyl transferase</fullName>
    </submittedName>
</protein>
<dbReference type="Pfam" id="PF00535">
    <property type="entry name" value="Glycos_transf_2"/>
    <property type="match status" value="1"/>
</dbReference>
<dbReference type="GO" id="GO:0016740">
    <property type="term" value="F:transferase activity"/>
    <property type="evidence" value="ECO:0007669"/>
    <property type="project" value="UniProtKB-KW"/>
</dbReference>
<name>A0A173Z0S9_9FIRM</name>
<dbReference type="InterPro" id="IPR001173">
    <property type="entry name" value="Glyco_trans_2-like"/>
</dbReference>
<dbReference type="InterPro" id="IPR029044">
    <property type="entry name" value="Nucleotide-diphossugar_trans"/>
</dbReference>
<dbReference type="Gene3D" id="3.90.550.10">
    <property type="entry name" value="Spore Coat Polysaccharide Biosynthesis Protein SpsA, Chain A"/>
    <property type="match status" value="1"/>
</dbReference>
<reference evidence="2 3" key="1">
    <citation type="submission" date="2015-09" db="EMBL/GenBank/DDBJ databases">
        <authorList>
            <consortium name="Pathogen Informatics"/>
        </authorList>
    </citation>
    <scope>NUCLEOTIDE SEQUENCE [LARGE SCALE GENOMIC DNA]</scope>
    <source>
        <strain evidence="2 3">2789STDY5608838</strain>
    </source>
</reference>
<sequence length="242" mass="28078">MTGDYVTFVDSDDVLEDRFVEKMLGLAHKYQAEVVVCQNSVFNKKKGVLHLHNQNDIEEKCFSAIDAIKVMLYQKDFDVAAWGKLYRFETLNGISFPEGLIHEDIPTTYKAFLNCRTVAYTSEELYRYQIRENSIENEKFTPKKMDCITTAQMMLDDIATNHPECLSAARSRYFAAQFHILAQIDNEVPEKRIIINNIKKVRVAIIRDPEASFRVRAACFLSYLGCDLTVYLLNKMKKHKYM</sequence>
<feature type="domain" description="Glycosyltransferase 2-like" evidence="1">
    <location>
        <begin position="2"/>
        <end position="91"/>
    </location>
</feature>
<dbReference type="SUPFAM" id="SSF53448">
    <property type="entry name" value="Nucleotide-diphospho-sugar transferases"/>
    <property type="match status" value="1"/>
</dbReference>
<keyword evidence="2" id="KW-0808">Transferase</keyword>
<accession>A0A173Z0S9</accession>
<dbReference type="CDD" id="cd00761">
    <property type="entry name" value="Glyco_tranf_GTA_type"/>
    <property type="match status" value="1"/>
</dbReference>
<evidence type="ECO:0000313" key="3">
    <source>
        <dbReference type="Proteomes" id="UP000095447"/>
    </source>
</evidence>
<dbReference type="Proteomes" id="UP000095447">
    <property type="component" value="Unassembled WGS sequence"/>
</dbReference>
<evidence type="ECO:0000259" key="1">
    <source>
        <dbReference type="Pfam" id="PF00535"/>
    </source>
</evidence>
<dbReference type="EMBL" id="CYZA01000004">
    <property type="protein sequence ID" value="CUN68628.1"/>
    <property type="molecule type" value="Genomic_DNA"/>
</dbReference>
<evidence type="ECO:0000313" key="2">
    <source>
        <dbReference type="EMBL" id="CUN68628.1"/>
    </source>
</evidence>
<gene>
    <name evidence="2" type="ORF">ERS852395_01036</name>
</gene>
<proteinExistence type="predicted"/>
<organism evidence="2 3">
    <name type="scientific">Blautia obeum</name>
    <dbReference type="NCBI Taxonomy" id="40520"/>
    <lineage>
        <taxon>Bacteria</taxon>
        <taxon>Bacillati</taxon>
        <taxon>Bacillota</taxon>
        <taxon>Clostridia</taxon>
        <taxon>Lachnospirales</taxon>
        <taxon>Lachnospiraceae</taxon>
        <taxon>Blautia</taxon>
    </lineage>
</organism>
<dbReference type="AlphaFoldDB" id="A0A173Z0S9"/>